<name>A0A8S9G3X7_BRACR</name>
<protein>
    <submittedName>
        <fullName evidence="2">Uncharacterized protein</fullName>
    </submittedName>
</protein>
<feature type="transmembrane region" description="Helical" evidence="1">
    <location>
        <begin position="174"/>
        <end position="196"/>
    </location>
</feature>
<reference evidence="2" key="1">
    <citation type="submission" date="2019-12" db="EMBL/GenBank/DDBJ databases">
        <title>Genome sequencing and annotation of Brassica cretica.</title>
        <authorList>
            <person name="Studholme D.J."/>
            <person name="Sarris P.F."/>
        </authorList>
    </citation>
    <scope>NUCLEOTIDE SEQUENCE</scope>
    <source>
        <strain evidence="2">PFS-001/15</strain>
        <tissue evidence="2">Leaf</tissue>
    </source>
</reference>
<evidence type="ECO:0000313" key="3">
    <source>
        <dbReference type="Proteomes" id="UP000712281"/>
    </source>
</evidence>
<feature type="transmembrane region" description="Helical" evidence="1">
    <location>
        <begin position="35"/>
        <end position="56"/>
    </location>
</feature>
<comment type="caution">
    <text evidence="2">The sequence shown here is derived from an EMBL/GenBank/DDBJ whole genome shotgun (WGS) entry which is preliminary data.</text>
</comment>
<proteinExistence type="predicted"/>
<gene>
    <name evidence="2" type="ORF">F2Q68_00021547</name>
</gene>
<evidence type="ECO:0000313" key="2">
    <source>
        <dbReference type="EMBL" id="KAF2539246.1"/>
    </source>
</evidence>
<organism evidence="2 3">
    <name type="scientific">Brassica cretica</name>
    <name type="common">Mustard</name>
    <dbReference type="NCBI Taxonomy" id="69181"/>
    <lineage>
        <taxon>Eukaryota</taxon>
        <taxon>Viridiplantae</taxon>
        <taxon>Streptophyta</taxon>
        <taxon>Embryophyta</taxon>
        <taxon>Tracheophyta</taxon>
        <taxon>Spermatophyta</taxon>
        <taxon>Magnoliopsida</taxon>
        <taxon>eudicotyledons</taxon>
        <taxon>Gunneridae</taxon>
        <taxon>Pentapetalae</taxon>
        <taxon>rosids</taxon>
        <taxon>malvids</taxon>
        <taxon>Brassicales</taxon>
        <taxon>Brassicaceae</taxon>
        <taxon>Brassiceae</taxon>
        <taxon>Brassica</taxon>
    </lineage>
</organism>
<dbReference type="Proteomes" id="UP000712281">
    <property type="component" value="Unassembled WGS sequence"/>
</dbReference>
<keyword evidence="1" id="KW-0812">Transmembrane</keyword>
<dbReference type="EMBL" id="QGKW02002228">
    <property type="protein sequence ID" value="KAF2539246.1"/>
    <property type="molecule type" value="Genomic_DNA"/>
</dbReference>
<evidence type="ECO:0000256" key="1">
    <source>
        <dbReference type="SAM" id="Phobius"/>
    </source>
</evidence>
<sequence>MPGPIWDGTSSIRSGEAELKYLNGVLSFFLCPFDFILMLQMFLVSVVGEFLWNFLMKFPRGGNLRECSGFRVRGISLHWKLVVLCLRQGVWFLIVVIFGKSPLLVLWSLYCSLLLVKFRGGEVVQFLGLKPTGSSGLLVLGGLLRTQIIRLASLSHSSLLPAPFSFSIFEVHRVSPMVLINFVFFLSSSLWLNAILSLSVARVKETVTAPSVSLGEEGKHRPFYLSIGGSPRRASGELSLYRWLSETMKNTIDAAEANRKVDRSRGMRHDPGGLMKRLSELDCVCVWFDEKASHRFMRQRAYDCSYRSKWRGVLIELLLDRSKWRGVLIELDICLLRQLGVWL</sequence>
<accession>A0A8S9G3X7</accession>
<keyword evidence="1" id="KW-1133">Transmembrane helix</keyword>
<keyword evidence="1" id="KW-0472">Membrane</keyword>
<dbReference type="AlphaFoldDB" id="A0A8S9G3X7"/>